<feature type="transmembrane region" description="Helical" evidence="6">
    <location>
        <begin position="113"/>
        <end position="137"/>
    </location>
</feature>
<keyword evidence="3 6" id="KW-0812">Transmembrane</keyword>
<accession>A0ABV0CX96</accession>
<evidence type="ECO:0000256" key="3">
    <source>
        <dbReference type="ARBA" id="ARBA00022692"/>
    </source>
</evidence>
<dbReference type="EMBL" id="JBDLBR010000003">
    <property type="protein sequence ID" value="MEN7537489.1"/>
    <property type="molecule type" value="Genomic_DNA"/>
</dbReference>
<evidence type="ECO:0000256" key="4">
    <source>
        <dbReference type="ARBA" id="ARBA00022989"/>
    </source>
</evidence>
<dbReference type="PANTHER" id="PTHR30086:SF20">
    <property type="entry name" value="ARGININE EXPORTER PROTEIN ARGO-RELATED"/>
    <property type="match status" value="1"/>
</dbReference>
<name>A0ABV0CX96_9SPHN</name>
<keyword evidence="8" id="KW-1185">Reference proteome</keyword>
<evidence type="ECO:0000313" key="8">
    <source>
        <dbReference type="Proteomes" id="UP001484535"/>
    </source>
</evidence>
<evidence type="ECO:0000256" key="6">
    <source>
        <dbReference type="SAM" id="Phobius"/>
    </source>
</evidence>
<evidence type="ECO:0000256" key="2">
    <source>
        <dbReference type="ARBA" id="ARBA00022475"/>
    </source>
</evidence>
<keyword evidence="4 6" id="KW-1133">Transmembrane helix</keyword>
<comment type="caution">
    <text evidence="7">The sequence shown here is derived from an EMBL/GenBank/DDBJ whole genome shotgun (WGS) entry which is preliminary data.</text>
</comment>
<protein>
    <submittedName>
        <fullName evidence="7">LysE family transporter</fullName>
    </submittedName>
</protein>
<keyword evidence="2" id="KW-1003">Cell membrane</keyword>
<organism evidence="7 8">
    <name type="scientific">Aurantiacibacter flavus</name>
    <dbReference type="NCBI Taxonomy" id="3145232"/>
    <lineage>
        <taxon>Bacteria</taxon>
        <taxon>Pseudomonadati</taxon>
        <taxon>Pseudomonadota</taxon>
        <taxon>Alphaproteobacteria</taxon>
        <taxon>Sphingomonadales</taxon>
        <taxon>Erythrobacteraceae</taxon>
        <taxon>Aurantiacibacter</taxon>
    </lineage>
</organism>
<comment type="subcellular location">
    <subcellularLocation>
        <location evidence="1">Cell membrane</location>
        <topology evidence="1">Multi-pass membrane protein</topology>
    </subcellularLocation>
</comment>
<feature type="transmembrane region" description="Helical" evidence="6">
    <location>
        <begin position="78"/>
        <end position="101"/>
    </location>
</feature>
<dbReference type="Pfam" id="PF01810">
    <property type="entry name" value="LysE"/>
    <property type="match status" value="2"/>
</dbReference>
<feature type="transmembrane region" description="Helical" evidence="6">
    <location>
        <begin position="157"/>
        <end position="177"/>
    </location>
</feature>
<evidence type="ECO:0000256" key="1">
    <source>
        <dbReference type="ARBA" id="ARBA00004651"/>
    </source>
</evidence>
<dbReference type="RefSeq" id="WP_346784943.1">
    <property type="nucleotide sequence ID" value="NZ_JBDLBR010000003.1"/>
</dbReference>
<proteinExistence type="predicted"/>
<reference evidence="7 8" key="1">
    <citation type="submission" date="2024-05" db="EMBL/GenBank/DDBJ databases">
        <authorList>
            <person name="Park S."/>
        </authorList>
    </citation>
    <scope>NUCLEOTIDE SEQUENCE [LARGE SCALE GENOMIC DNA]</scope>
    <source>
        <strain evidence="7 8">DGU5</strain>
    </source>
</reference>
<evidence type="ECO:0000256" key="5">
    <source>
        <dbReference type="ARBA" id="ARBA00023136"/>
    </source>
</evidence>
<gene>
    <name evidence="7" type="ORF">ABDJ38_09925</name>
</gene>
<feature type="transmembrane region" description="Helical" evidence="6">
    <location>
        <begin position="42"/>
        <end position="66"/>
    </location>
</feature>
<dbReference type="Proteomes" id="UP001484535">
    <property type="component" value="Unassembled WGS sequence"/>
</dbReference>
<dbReference type="PANTHER" id="PTHR30086">
    <property type="entry name" value="ARGININE EXPORTER PROTEIN ARGO"/>
    <property type="match status" value="1"/>
</dbReference>
<keyword evidence="5 6" id="KW-0472">Membrane</keyword>
<dbReference type="InterPro" id="IPR001123">
    <property type="entry name" value="LeuE-type"/>
</dbReference>
<evidence type="ECO:0000313" key="7">
    <source>
        <dbReference type="EMBL" id="MEN7537489.1"/>
    </source>
</evidence>
<sequence>MDYANPLLVYAAALAIAAVIPGPGVAALVGQSLAGGMRASMFFLIGIALGDLTYLTFAVAGLAVLAQTFARRDGATGLSAVAAGYAVTMSNPKTIIFYLALLPTVVELETIAVTQWAELCLVTVLVLAVTLSPYAVLADRVRAVFGHASALHRLNRIAAGIIGTAGVVILGQAASAMTRRA</sequence>